<dbReference type="InterPro" id="IPR002933">
    <property type="entry name" value="Peptidase_M20"/>
</dbReference>
<dbReference type="RefSeq" id="WP_230551201.1">
    <property type="nucleotide sequence ID" value="NZ_JAJISD010000005.1"/>
</dbReference>
<evidence type="ECO:0000256" key="1">
    <source>
        <dbReference type="ARBA" id="ARBA00006153"/>
    </source>
</evidence>
<dbReference type="Gene3D" id="3.30.70.360">
    <property type="match status" value="1"/>
</dbReference>
<feature type="domain" description="Peptidase M20 dimerisation" evidence="3">
    <location>
        <begin position="214"/>
        <end position="315"/>
    </location>
</feature>
<dbReference type="Pfam" id="PF01546">
    <property type="entry name" value="Peptidase_M20"/>
    <property type="match status" value="1"/>
</dbReference>
<dbReference type="CDD" id="cd03884">
    <property type="entry name" value="M20_bAS"/>
    <property type="match status" value="1"/>
</dbReference>
<dbReference type="SUPFAM" id="SSF53187">
    <property type="entry name" value="Zn-dependent exopeptidases"/>
    <property type="match status" value="1"/>
</dbReference>
<dbReference type="Proteomes" id="UP001198862">
    <property type="component" value="Unassembled WGS sequence"/>
</dbReference>
<evidence type="ECO:0000313" key="4">
    <source>
        <dbReference type="EMBL" id="MCC8430010.1"/>
    </source>
</evidence>
<reference evidence="4 5" key="1">
    <citation type="submission" date="2021-11" db="EMBL/GenBank/DDBJ databases">
        <authorList>
            <person name="Lee D.-H."/>
            <person name="Kim S.-B."/>
        </authorList>
    </citation>
    <scope>NUCLEOTIDE SEQUENCE [LARGE SCALE GENOMIC DNA]</scope>
    <source>
        <strain evidence="4 5">KCTC 52223</strain>
    </source>
</reference>
<organism evidence="4 5">
    <name type="scientific">Reyranella aquatilis</name>
    <dbReference type="NCBI Taxonomy" id="2035356"/>
    <lineage>
        <taxon>Bacteria</taxon>
        <taxon>Pseudomonadati</taxon>
        <taxon>Pseudomonadota</taxon>
        <taxon>Alphaproteobacteria</taxon>
        <taxon>Hyphomicrobiales</taxon>
        <taxon>Reyranellaceae</taxon>
        <taxon>Reyranella</taxon>
    </lineage>
</organism>
<evidence type="ECO:0000259" key="3">
    <source>
        <dbReference type="Pfam" id="PF07687"/>
    </source>
</evidence>
<dbReference type="PANTHER" id="PTHR32494">
    <property type="entry name" value="ALLANTOATE DEIMINASE-RELATED"/>
    <property type="match status" value="1"/>
</dbReference>
<dbReference type="PIRSF" id="PIRSF001235">
    <property type="entry name" value="Amidase_carbamoylase"/>
    <property type="match status" value="1"/>
</dbReference>
<dbReference type="InterPro" id="IPR010158">
    <property type="entry name" value="Amidase_Cbmase"/>
</dbReference>
<comment type="caution">
    <text evidence="4">The sequence shown here is derived from an EMBL/GenBank/DDBJ whole genome shotgun (WGS) entry which is preliminary data.</text>
</comment>
<dbReference type="PANTHER" id="PTHR32494:SF5">
    <property type="entry name" value="ALLANTOATE AMIDOHYDROLASE"/>
    <property type="match status" value="1"/>
</dbReference>
<accession>A0ABS8KVB7</accession>
<keyword evidence="5" id="KW-1185">Reference proteome</keyword>
<dbReference type="Gene3D" id="3.40.630.10">
    <property type="entry name" value="Zn peptidases"/>
    <property type="match status" value="1"/>
</dbReference>
<evidence type="ECO:0000256" key="2">
    <source>
        <dbReference type="ARBA" id="ARBA00022801"/>
    </source>
</evidence>
<dbReference type="InterPro" id="IPR011650">
    <property type="entry name" value="Peptidase_M20_dimer"/>
</dbReference>
<dbReference type="Pfam" id="PF07687">
    <property type="entry name" value="M20_dimer"/>
    <property type="match status" value="1"/>
</dbReference>
<dbReference type="SUPFAM" id="SSF55031">
    <property type="entry name" value="Bacterial exopeptidase dimerisation domain"/>
    <property type="match status" value="1"/>
</dbReference>
<evidence type="ECO:0000313" key="5">
    <source>
        <dbReference type="Proteomes" id="UP001198862"/>
    </source>
</evidence>
<dbReference type="InterPro" id="IPR036264">
    <property type="entry name" value="Bact_exopeptidase_dim_dom"/>
</dbReference>
<comment type="similarity">
    <text evidence="1">Belongs to the peptidase M20 family.</text>
</comment>
<protein>
    <submittedName>
        <fullName evidence="4">Zn-dependent hydrolase</fullName>
    </submittedName>
</protein>
<dbReference type="GO" id="GO:0016787">
    <property type="term" value="F:hydrolase activity"/>
    <property type="evidence" value="ECO:0007669"/>
    <property type="project" value="UniProtKB-KW"/>
</dbReference>
<gene>
    <name evidence="4" type="ORF">LJ725_13600</name>
</gene>
<dbReference type="NCBIfam" id="TIGR01879">
    <property type="entry name" value="hydantase"/>
    <property type="match status" value="1"/>
</dbReference>
<proteinExistence type="inferred from homology"/>
<dbReference type="EMBL" id="JAJISD010000005">
    <property type="protein sequence ID" value="MCC8430010.1"/>
    <property type="molecule type" value="Genomic_DNA"/>
</dbReference>
<name>A0ABS8KVB7_9HYPH</name>
<sequence>MSAADAIREDRLWQRHADMAKLGGTPKGGVNRQALSPEDAAARNLLGSWARARGFSTFTDAIGNLFVRREGSEPDARPVMSGSHMDSQPTGGRFDGMYGVLAAFEALEALEDAGVKTKRPVVAVAWTNEEGSRFQPGAMGSAVFAGHNDLEKMLQVKDWKGVVLKDALAETLKAAPAPMREGPPGFPLDGYVETHIEQGPRLENEGRTIGVVTAIQGSRRYIVTTEGEEAHAGTTPRAARKDAFAAAVRIAQAMYEATTDTDDTLRFTIGRVEVAPGSPNTVPGRTTFTIDMRHPDDSVLDAHEKKLKEIVATRAAPCPAGIERVVAVPPTNFDPMVVDLVRTKTRALGLSNMDMPSGAGHDAMHIAHLCPAGMIFVPCERGISHNEIENATPQDLAAGARVLVEVLAELANR</sequence>
<dbReference type="NCBIfam" id="NF006769">
    <property type="entry name" value="PRK09290.1-3"/>
    <property type="match status" value="1"/>
</dbReference>
<dbReference type="NCBIfam" id="NF006771">
    <property type="entry name" value="PRK09290.1-5"/>
    <property type="match status" value="1"/>
</dbReference>
<keyword evidence="2 4" id="KW-0378">Hydrolase</keyword>